<dbReference type="Proteomes" id="UP000231932">
    <property type="component" value="Chromosome"/>
</dbReference>
<protein>
    <submittedName>
        <fullName evidence="1">Uncharacterized protein</fullName>
    </submittedName>
</protein>
<dbReference type="InterPro" id="IPR023378">
    <property type="entry name" value="YheA/YmcA-like_dom_sf"/>
</dbReference>
<dbReference type="Gene3D" id="1.20.1500.10">
    <property type="entry name" value="YheA/YmcA-like"/>
    <property type="match status" value="1"/>
</dbReference>
<dbReference type="SUPFAM" id="SSF158622">
    <property type="entry name" value="YheA/YmcA-like"/>
    <property type="match status" value="1"/>
</dbReference>
<name>A0A2K8N3H1_9BACL</name>
<gene>
    <name evidence="1" type="ORF">CVV65_02675</name>
</gene>
<evidence type="ECO:0000313" key="2">
    <source>
        <dbReference type="Proteomes" id="UP000231932"/>
    </source>
</evidence>
<proteinExistence type="predicted"/>
<reference evidence="2" key="1">
    <citation type="submission" date="2017-11" db="EMBL/GenBank/DDBJ databases">
        <title>Complete Genome Sequence of Kyrpidia sp. Strain EA-1, a thermophilic, hydrogen-oxidizing Bacterium, isolated from the Azores.</title>
        <authorList>
            <person name="Reiner J.E."/>
            <person name="Lapp C.J."/>
            <person name="Bunk B."/>
            <person name="Gescher J."/>
        </authorList>
    </citation>
    <scope>NUCLEOTIDE SEQUENCE [LARGE SCALE GENOMIC DNA]</scope>
    <source>
        <strain evidence="2">EA-1</strain>
    </source>
</reference>
<dbReference type="AlphaFoldDB" id="A0A2K8N3H1"/>
<dbReference type="EMBL" id="CP024955">
    <property type="protein sequence ID" value="ATY83996.1"/>
    <property type="molecule type" value="Genomic_DNA"/>
</dbReference>
<evidence type="ECO:0000313" key="1">
    <source>
        <dbReference type="EMBL" id="ATY83996.1"/>
    </source>
</evidence>
<dbReference type="KEGG" id="kyr:CVV65_02675"/>
<sequence length="59" mass="6998">MVMNNLYDYAHGLARALRESEWYRKLEGARDRLQADPEARRNRGLPSSWMIFSGFLQRP</sequence>
<dbReference type="Pfam" id="PF06133">
    <property type="entry name" value="Com_YlbF"/>
    <property type="match status" value="1"/>
</dbReference>
<organism evidence="1 2">
    <name type="scientific">Kyrpidia spormannii</name>
    <dbReference type="NCBI Taxonomy" id="2055160"/>
    <lineage>
        <taxon>Bacteria</taxon>
        <taxon>Bacillati</taxon>
        <taxon>Bacillota</taxon>
        <taxon>Bacilli</taxon>
        <taxon>Bacillales</taxon>
        <taxon>Alicyclobacillaceae</taxon>
        <taxon>Kyrpidia</taxon>
    </lineage>
</organism>
<accession>A0A2K8N3H1</accession>
<dbReference type="InterPro" id="IPR010368">
    <property type="entry name" value="Com_YlbF"/>
</dbReference>
<keyword evidence="2" id="KW-1185">Reference proteome</keyword>